<dbReference type="SUPFAM" id="SSF53448">
    <property type="entry name" value="Nucleotide-diphospho-sugar transferases"/>
    <property type="match status" value="1"/>
</dbReference>
<organism evidence="2 3">
    <name type="scientific">Nocardiopsis mwathae</name>
    <dbReference type="NCBI Taxonomy" id="1472723"/>
    <lineage>
        <taxon>Bacteria</taxon>
        <taxon>Bacillati</taxon>
        <taxon>Actinomycetota</taxon>
        <taxon>Actinomycetes</taxon>
        <taxon>Streptosporangiales</taxon>
        <taxon>Nocardiopsidaceae</taxon>
        <taxon>Nocardiopsis</taxon>
    </lineage>
</organism>
<dbReference type="Pfam" id="PF00483">
    <property type="entry name" value="NTP_transferase"/>
    <property type="match status" value="1"/>
</dbReference>
<accession>A0A7W9YHA6</accession>
<feature type="domain" description="Nucleotidyl transferase" evidence="1">
    <location>
        <begin position="30"/>
        <end position="145"/>
    </location>
</feature>
<evidence type="ECO:0000313" key="2">
    <source>
        <dbReference type="EMBL" id="MBB6172134.1"/>
    </source>
</evidence>
<dbReference type="EMBL" id="JACHDS010000001">
    <property type="protein sequence ID" value="MBB6172134.1"/>
    <property type="molecule type" value="Genomic_DNA"/>
</dbReference>
<proteinExistence type="predicted"/>
<dbReference type="InterPro" id="IPR005835">
    <property type="entry name" value="NTP_transferase_dom"/>
</dbReference>
<reference evidence="2 3" key="1">
    <citation type="submission" date="2020-08" db="EMBL/GenBank/DDBJ databases">
        <title>Sequencing the genomes of 1000 actinobacteria strains.</title>
        <authorList>
            <person name="Klenk H.-P."/>
        </authorList>
    </citation>
    <scope>NUCLEOTIDE SEQUENCE [LARGE SCALE GENOMIC DNA]</scope>
    <source>
        <strain evidence="2 3">DSM 46659</strain>
    </source>
</reference>
<evidence type="ECO:0000313" key="3">
    <source>
        <dbReference type="Proteomes" id="UP000546642"/>
    </source>
</evidence>
<protein>
    <submittedName>
        <fullName evidence="2">dTDP-glucose pyrophosphorylase</fullName>
    </submittedName>
</protein>
<keyword evidence="3" id="KW-1185">Reference proteome</keyword>
<dbReference type="AlphaFoldDB" id="A0A7W9YHA6"/>
<dbReference type="Gene3D" id="3.90.550.10">
    <property type="entry name" value="Spore Coat Polysaccharide Biosynthesis Protein SpsA, Chain A"/>
    <property type="match status" value="1"/>
</dbReference>
<gene>
    <name evidence="2" type="ORF">HNR23_002194</name>
</gene>
<name>A0A7W9YHA6_9ACTN</name>
<dbReference type="Proteomes" id="UP000546642">
    <property type="component" value="Unassembled WGS sequence"/>
</dbReference>
<sequence length="161" mass="18001">MEEIAELGKVRAVMVHHPYYSQFAAWATRVLNMPSDYDHVAGTAPEAQRWPGVSLELIAQSGPYGDITSVLNADDHLSHPDDLYVMYADNLYPRAQPVMHLSGMEAGTAVIARPYTRSEAAQRGVIVCDSDRMIRLVEKPDDRAARALEARYRDRRQCSGL</sequence>
<evidence type="ECO:0000259" key="1">
    <source>
        <dbReference type="Pfam" id="PF00483"/>
    </source>
</evidence>
<comment type="caution">
    <text evidence="2">The sequence shown here is derived from an EMBL/GenBank/DDBJ whole genome shotgun (WGS) entry which is preliminary data.</text>
</comment>
<dbReference type="InterPro" id="IPR029044">
    <property type="entry name" value="Nucleotide-diphossugar_trans"/>
</dbReference>